<feature type="non-terminal residue" evidence="1">
    <location>
        <position position="1"/>
    </location>
</feature>
<reference evidence="1" key="1">
    <citation type="submission" date="2018-05" db="EMBL/GenBank/DDBJ databases">
        <authorList>
            <person name="Lanie J.A."/>
            <person name="Ng W.-L."/>
            <person name="Kazmierczak K.M."/>
            <person name="Andrzejewski T.M."/>
            <person name="Davidsen T.M."/>
            <person name="Wayne K.J."/>
            <person name="Tettelin H."/>
            <person name="Glass J.I."/>
            <person name="Rusch D."/>
            <person name="Podicherti R."/>
            <person name="Tsui H.-C.T."/>
            <person name="Winkler M.E."/>
        </authorList>
    </citation>
    <scope>NUCLEOTIDE SEQUENCE</scope>
</reference>
<dbReference type="AlphaFoldDB" id="A0A382S873"/>
<name>A0A382S873_9ZZZZ</name>
<gene>
    <name evidence="1" type="ORF">METZ01_LOCUS358963</name>
</gene>
<sequence length="313" mass="34056">TDGGGNFSSDDVIVVISQGTYWAAMPTEQYHLIILGDISVAHDTLEPGFDEIGVFDGDLLVGTVVYSGEPGQQILAWADDETTEEVDGFIEGHIITFKVYDLSESMVMQPVNAEYIDYSDWNTDGVFSSEYISGVNLVIYTNELSDGWSWTGFPILPENPITAEEFFGSVLDDVIIVKSQESGSMVNIEDTWVGGNFIINNIDGYIIKMTANIAFTHPDQYSIDPSVVLEMDSSWNWINYYGLGSPDAVLAFGDVLEDLIVAESRDGALLDTPWGLINGIGNMVFTEGYLVKLSSGGSLTWPNGSARSGSVLS</sequence>
<dbReference type="EMBL" id="UINC01127168">
    <property type="protein sequence ID" value="SVD06109.1"/>
    <property type="molecule type" value="Genomic_DNA"/>
</dbReference>
<proteinExistence type="predicted"/>
<evidence type="ECO:0000313" key="1">
    <source>
        <dbReference type="EMBL" id="SVD06109.1"/>
    </source>
</evidence>
<feature type="non-terminal residue" evidence="1">
    <location>
        <position position="313"/>
    </location>
</feature>
<organism evidence="1">
    <name type="scientific">marine metagenome</name>
    <dbReference type="NCBI Taxonomy" id="408172"/>
    <lineage>
        <taxon>unclassified sequences</taxon>
        <taxon>metagenomes</taxon>
        <taxon>ecological metagenomes</taxon>
    </lineage>
</organism>
<accession>A0A382S873</accession>
<protein>
    <submittedName>
        <fullName evidence="1">Uncharacterized protein</fullName>
    </submittedName>
</protein>